<dbReference type="AlphaFoldDB" id="A0A7Z9CU32"/>
<proteinExistence type="predicted"/>
<organism evidence="1 2">
    <name type="scientific">Raoultella terrigena</name>
    <name type="common">Klebsiella terrigena</name>
    <dbReference type="NCBI Taxonomy" id="577"/>
    <lineage>
        <taxon>Bacteria</taxon>
        <taxon>Pseudomonadati</taxon>
        <taxon>Pseudomonadota</taxon>
        <taxon>Gammaproteobacteria</taxon>
        <taxon>Enterobacterales</taxon>
        <taxon>Enterobacteriaceae</taxon>
        <taxon>Klebsiella/Raoultella group</taxon>
        <taxon>Raoultella</taxon>
    </lineage>
</organism>
<keyword evidence="2" id="KW-1185">Reference proteome</keyword>
<dbReference type="Proteomes" id="UP000267630">
    <property type="component" value="Chromosome 3"/>
</dbReference>
<gene>
    <name evidence="1" type="ORF">NCTC9997_05722</name>
</gene>
<name>A0A7Z9CU32_RAOTE</name>
<sequence length="224" mass="25566">MMTNNSLSALASEQIRASANGYSFLLYDTTWTLDRNITINLADIHYYLPDGSLDGCLRTLAFYASNRSSSHTKNIFERFQHMLRKTGAREITDIVLINYRSMLSPATEWYLATIRGFLRSWHELGYPGISKEVIRLLDGWTLKGNRKGDAVKRMDPREGPLTDNELTAVNEGAIRAYEKSLITIAELAMTLCISHTGRRPSKYRYFVWSMSFVAKMVKENPSMC</sequence>
<evidence type="ECO:0000313" key="2">
    <source>
        <dbReference type="Proteomes" id="UP000267630"/>
    </source>
</evidence>
<protein>
    <submittedName>
        <fullName evidence="1">Phage integrase family protein</fullName>
    </submittedName>
</protein>
<dbReference type="EMBL" id="LR134253">
    <property type="protein sequence ID" value="VED55012.1"/>
    <property type="molecule type" value="Genomic_DNA"/>
</dbReference>
<reference evidence="1 2" key="1">
    <citation type="submission" date="2018-12" db="EMBL/GenBank/DDBJ databases">
        <authorList>
            <consortium name="Pathogen Informatics"/>
        </authorList>
    </citation>
    <scope>NUCLEOTIDE SEQUENCE [LARGE SCALE GENOMIC DNA]</scope>
    <source>
        <strain evidence="1 2">NCTC9997</strain>
    </source>
</reference>
<accession>A0A7Z9CU32</accession>
<evidence type="ECO:0000313" key="1">
    <source>
        <dbReference type="EMBL" id="VED55012.1"/>
    </source>
</evidence>